<sequence length="261" mass="27331">MASGGGVEVHHVVTGRQDAPVVVLSNSLGSTHRMWDAQVEELSRHFRVVRYDTRGHGESPVPQGPYSIDDLTDDLVALLDRLGVARAHVVGLSLGGMTALRLAVREPDRVDRLVVLCTAAHLPPAQGWLDRAATVRAHGTTAVADAVVDRWFTAAYLASHDDVRDANVAMVAATPPDGYAACCEAIAAMDQRDDLVQVAASVLAIAGADDPATPPGLLGEIADGVKEGRLLVVPEAAHLANAQQPQAITPAIIAHLKGEAA</sequence>
<dbReference type="PANTHER" id="PTHR43433">
    <property type="entry name" value="HYDROLASE, ALPHA/BETA FOLD FAMILY PROTEIN"/>
    <property type="match status" value="1"/>
</dbReference>
<dbReference type="EC" id="3.1.1.24" evidence="2"/>
<dbReference type="Proteomes" id="UP000588586">
    <property type="component" value="Unassembled WGS sequence"/>
</dbReference>
<dbReference type="InterPro" id="IPR029058">
    <property type="entry name" value="AB_hydrolase_fold"/>
</dbReference>
<dbReference type="RefSeq" id="WP_171245133.1">
    <property type="nucleotide sequence ID" value="NZ_JABEPQ010000005.1"/>
</dbReference>
<keyword evidence="3" id="KW-1185">Reference proteome</keyword>
<dbReference type="NCBIfam" id="TIGR02427">
    <property type="entry name" value="protocat_pcaD"/>
    <property type="match status" value="1"/>
</dbReference>
<dbReference type="Pfam" id="PF00561">
    <property type="entry name" value="Abhydrolase_1"/>
    <property type="match status" value="1"/>
</dbReference>
<accession>A0A849HNA8</accession>
<proteinExistence type="predicted"/>
<comment type="caution">
    <text evidence="2">The sequence shown here is derived from an EMBL/GenBank/DDBJ whole genome shotgun (WGS) entry which is preliminary data.</text>
</comment>
<reference evidence="2 3" key="1">
    <citation type="submission" date="2020-04" db="EMBL/GenBank/DDBJ databases">
        <title>Knoellia sp. isolate from air conditioner.</title>
        <authorList>
            <person name="Chea S."/>
            <person name="Kim D.-U."/>
        </authorList>
    </citation>
    <scope>NUCLEOTIDE SEQUENCE [LARGE SCALE GENOMIC DNA]</scope>
    <source>
        <strain evidence="2 3">DB2414S</strain>
    </source>
</reference>
<dbReference type="AlphaFoldDB" id="A0A849HNA8"/>
<evidence type="ECO:0000313" key="2">
    <source>
        <dbReference type="EMBL" id="NNM48024.1"/>
    </source>
</evidence>
<name>A0A849HNA8_9MICO</name>
<dbReference type="InterPro" id="IPR050471">
    <property type="entry name" value="AB_hydrolase"/>
</dbReference>
<evidence type="ECO:0000259" key="1">
    <source>
        <dbReference type="Pfam" id="PF00561"/>
    </source>
</evidence>
<keyword evidence="2" id="KW-0378">Hydrolase</keyword>
<dbReference type="PANTHER" id="PTHR43433:SF5">
    <property type="entry name" value="AB HYDROLASE-1 DOMAIN-CONTAINING PROTEIN"/>
    <property type="match status" value="1"/>
</dbReference>
<protein>
    <submittedName>
        <fullName evidence="2">3-oxoadipate enol-lactonase</fullName>
        <ecNumber evidence="2">3.1.1.24</ecNumber>
    </submittedName>
</protein>
<dbReference type="SUPFAM" id="SSF53474">
    <property type="entry name" value="alpha/beta-Hydrolases"/>
    <property type="match status" value="1"/>
</dbReference>
<feature type="domain" description="AB hydrolase-1" evidence="1">
    <location>
        <begin position="20"/>
        <end position="241"/>
    </location>
</feature>
<evidence type="ECO:0000313" key="3">
    <source>
        <dbReference type="Proteomes" id="UP000588586"/>
    </source>
</evidence>
<dbReference type="EMBL" id="JABEPQ010000005">
    <property type="protein sequence ID" value="NNM48024.1"/>
    <property type="molecule type" value="Genomic_DNA"/>
</dbReference>
<gene>
    <name evidence="2" type="primary">pcaD</name>
    <name evidence="2" type="ORF">HJG52_18715</name>
</gene>
<dbReference type="Gene3D" id="3.40.50.1820">
    <property type="entry name" value="alpha/beta hydrolase"/>
    <property type="match status" value="1"/>
</dbReference>
<dbReference type="InterPro" id="IPR026968">
    <property type="entry name" value="PcaD/CatD"/>
</dbReference>
<dbReference type="PRINTS" id="PR00111">
    <property type="entry name" value="ABHYDROLASE"/>
</dbReference>
<dbReference type="GO" id="GO:0042952">
    <property type="term" value="P:beta-ketoadipate pathway"/>
    <property type="evidence" value="ECO:0007669"/>
    <property type="project" value="InterPro"/>
</dbReference>
<dbReference type="GO" id="GO:0047570">
    <property type="term" value="F:3-oxoadipate enol-lactonase activity"/>
    <property type="evidence" value="ECO:0007669"/>
    <property type="project" value="UniProtKB-EC"/>
</dbReference>
<dbReference type="InterPro" id="IPR000073">
    <property type="entry name" value="AB_hydrolase_1"/>
</dbReference>
<organism evidence="2 3">
    <name type="scientific">Knoellia koreensis</name>
    <dbReference type="NCBI Taxonomy" id="2730921"/>
    <lineage>
        <taxon>Bacteria</taxon>
        <taxon>Bacillati</taxon>
        <taxon>Actinomycetota</taxon>
        <taxon>Actinomycetes</taxon>
        <taxon>Micrococcales</taxon>
        <taxon>Intrasporangiaceae</taxon>
        <taxon>Knoellia</taxon>
    </lineage>
</organism>